<proteinExistence type="predicted"/>
<dbReference type="Proteomes" id="UP001234202">
    <property type="component" value="Unassembled WGS sequence"/>
</dbReference>
<keyword evidence="2" id="KW-1185">Reference proteome</keyword>
<accession>A0ACC2X1X6</accession>
<sequence>MDSPSRGRIRPSPQNNDDQPTSSSQRLVPPSALGLDTARLAPGASSHLGYHGESSPQGTTTFAQAVGYYPSADRGSISPTNIAQRSPVSERAMRFPPIGEQGVYQESEDVRPRQQAPGHAANAAEASGSRRESSIEPRDTGHPSTMVGSTIVEGNMHSSAFQRRHVGGFDRIDNTRSTYSVASAPPTTMGGNASTRNNSIATAQTSFSTSSVPLFGGGPGNRRRSSLTQSLALRSLPLPAFGQPTSTTGQPFMPGSEVVTEQRRPRSNYVDDPLAPLNLSTATHFQSGNDHVLVFPSHIVNSPGGNTYIAQTPGPCSAPASPGMLQEPSEYIHTHLPRRASLTPANLNLVSPVPPSASVIEQVRRESQLSATGNPSNSPSLGASEHFGQMHWGLRRKSLTPSSPSLAMASPTKMTATASISRKSAFGATLASGDVHARSSSTGPGALSSDRGLRSATSGLSRRLSARPATSEGIVTPTGDLRRSTSRARTPDRDSPTGSNSNRDLSGSESALHTPQPGSTGASSRLSNSERQSNVSAGLSGTAAAPIPVVPAPGSAGFKFGESVTSSSPSSVTRQSDTSSTNRSPDSHEAAEAERQRIAFMTSSYGHATRGSLGRGGLSMATPGSRRGSALRDQIISASASTTEGKKILLGNEGYRRGSLGIPGFDTSGLAALSTSASTTESGLGGVTLGAQIGQWSTTPSASSSHDGRRGSIPVTIPERDPRRTPSTASEDIMESEDEEDEEQGPDQQMTESYAAQLVTTHRAEWELQTSRPFLHRPLPPLLPLSDPGPRLLPSTLALHRASHLLSSRNLESEPLPHPLPPSLHPPAPVSVADLDLDFILSGAYDPPPIDSTKRNVPSPNTALSQYALQNRPGVQLGPGGTDEDSFAKFVGAFDEEYDSRRGEWTFRVRPEGKTAGHIEWESPGAGRYTITTAGEVISQRSGKGWRVKRVGNREFHLDKILEEVVPSSSGSFSSAQPTVYAGNHLVLTSKRTHSRSGGLKIDSPPTSVNTVLSATRSRQLSHESESPQGLQGVGTSETNTSASSTINLDRAATATSTGSRRASKTQDKEQLSGATQAIKGLQAKIKEVSGIKDKERDKKKDRASFGDKLKKTWLATVKSSTSGLSTEKAARRAEREREQGQSRSWSGESSKSNWSTSSSGASNRNRAGTVEGISASIPPSSESSSGSGLSSLPEGHERSTTPPVVSGKAWETVPEEALAMAIPLKDIGARRAAPTQAIPSGTDTIGQAAFLNDSFSRVLMVYIVPFTSSDESGPSLPTPRLQSERRMSTTQRLLHRQSKEKVASGSSLAIAQSASERSASGESTVLDPAASHPLPFRAFRVVAKVVHPRDLKSENMFVESPAQEGLPTEGSGETVKQERSEANDHLAEMSPFGDTGASRTRGSDATIIANKQRSGSEFPIIVGVCHSRSQGVEFVLEGLDRLGLCQGQSAWGPTGYEEWRGSGLSADGWEVLETLWAACVGIMGLQ</sequence>
<gene>
    <name evidence="1" type="ORF">QFC24_006486</name>
</gene>
<dbReference type="EMBL" id="JASBWV010000032">
    <property type="protein sequence ID" value="KAJ9117390.1"/>
    <property type="molecule type" value="Genomic_DNA"/>
</dbReference>
<name>A0ACC2X1X6_9TREE</name>
<evidence type="ECO:0000313" key="2">
    <source>
        <dbReference type="Proteomes" id="UP001234202"/>
    </source>
</evidence>
<evidence type="ECO:0000313" key="1">
    <source>
        <dbReference type="EMBL" id="KAJ9117390.1"/>
    </source>
</evidence>
<protein>
    <submittedName>
        <fullName evidence="1">Uncharacterized protein</fullName>
    </submittedName>
</protein>
<reference evidence="1" key="1">
    <citation type="submission" date="2023-04" db="EMBL/GenBank/DDBJ databases">
        <title>Draft Genome sequencing of Naganishia species isolated from polar environments using Oxford Nanopore Technology.</title>
        <authorList>
            <person name="Leo P."/>
            <person name="Venkateswaran K."/>
        </authorList>
    </citation>
    <scope>NUCLEOTIDE SEQUENCE</scope>
    <source>
        <strain evidence="1">DBVPG 5303</strain>
    </source>
</reference>
<comment type="caution">
    <text evidence="1">The sequence shown here is derived from an EMBL/GenBank/DDBJ whole genome shotgun (WGS) entry which is preliminary data.</text>
</comment>
<organism evidence="1 2">
    <name type="scientific">Naganishia onofrii</name>
    <dbReference type="NCBI Taxonomy" id="1851511"/>
    <lineage>
        <taxon>Eukaryota</taxon>
        <taxon>Fungi</taxon>
        <taxon>Dikarya</taxon>
        <taxon>Basidiomycota</taxon>
        <taxon>Agaricomycotina</taxon>
        <taxon>Tremellomycetes</taxon>
        <taxon>Filobasidiales</taxon>
        <taxon>Filobasidiaceae</taxon>
        <taxon>Naganishia</taxon>
    </lineage>
</organism>